<dbReference type="EMBL" id="LXQA010788320">
    <property type="protein sequence ID" value="MCI71042.1"/>
    <property type="molecule type" value="Genomic_DNA"/>
</dbReference>
<evidence type="ECO:0000313" key="1">
    <source>
        <dbReference type="EMBL" id="MCI71042.1"/>
    </source>
</evidence>
<comment type="caution">
    <text evidence="1">The sequence shown here is derived from an EMBL/GenBank/DDBJ whole genome shotgun (WGS) entry which is preliminary data.</text>
</comment>
<accession>A0A392UCB3</accession>
<evidence type="ECO:0000313" key="2">
    <source>
        <dbReference type="Proteomes" id="UP000265520"/>
    </source>
</evidence>
<name>A0A392UCB3_9FABA</name>
<protein>
    <submittedName>
        <fullName evidence="1">Uncharacterized protein</fullName>
    </submittedName>
</protein>
<dbReference type="Proteomes" id="UP000265520">
    <property type="component" value="Unassembled WGS sequence"/>
</dbReference>
<reference evidence="1 2" key="1">
    <citation type="journal article" date="2018" name="Front. Plant Sci.">
        <title>Red Clover (Trifolium pratense) and Zigzag Clover (T. medium) - A Picture of Genomic Similarities and Differences.</title>
        <authorList>
            <person name="Dluhosova J."/>
            <person name="Istvanek J."/>
            <person name="Nedelnik J."/>
            <person name="Repkova J."/>
        </authorList>
    </citation>
    <scope>NUCLEOTIDE SEQUENCE [LARGE SCALE GENOMIC DNA]</scope>
    <source>
        <strain evidence="2">cv. 10/8</strain>
        <tissue evidence="1">Leaf</tissue>
    </source>
</reference>
<proteinExistence type="predicted"/>
<organism evidence="1 2">
    <name type="scientific">Trifolium medium</name>
    <dbReference type="NCBI Taxonomy" id="97028"/>
    <lineage>
        <taxon>Eukaryota</taxon>
        <taxon>Viridiplantae</taxon>
        <taxon>Streptophyta</taxon>
        <taxon>Embryophyta</taxon>
        <taxon>Tracheophyta</taxon>
        <taxon>Spermatophyta</taxon>
        <taxon>Magnoliopsida</taxon>
        <taxon>eudicotyledons</taxon>
        <taxon>Gunneridae</taxon>
        <taxon>Pentapetalae</taxon>
        <taxon>rosids</taxon>
        <taxon>fabids</taxon>
        <taxon>Fabales</taxon>
        <taxon>Fabaceae</taxon>
        <taxon>Papilionoideae</taxon>
        <taxon>50 kb inversion clade</taxon>
        <taxon>NPAAA clade</taxon>
        <taxon>Hologalegina</taxon>
        <taxon>IRL clade</taxon>
        <taxon>Trifolieae</taxon>
        <taxon>Trifolium</taxon>
    </lineage>
</organism>
<keyword evidence="2" id="KW-1185">Reference proteome</keyword>
<sequence>MFAKIERGDFIGNT</sequence>
<feature type="non-terminal residue" evidence="1">
    <location>
        <position position="14"/>
    </location>
</feature>